<dbReference type="Gene3D" id="3.40.50.11350">
    <property type="match status" value="1"/>
</dbReference>
<dbReference type="GO" id="GO:0042546">
    <property type="term" value="P:cell wall biogenesis"/>
    <property type="evidence" value="ECO:0007669"/>
    <property type="project" value="InterPro"/>
</dbReference>
<evidence type="ECO:0000256" key="4">
    <source>
        <dbReference type="ARBA" id="ARBA00023034"/>
    </source>
</evidence>
<sequence>MKPLLLLVFCLISLPVMFYLSEHRSMSSVVWLQGISVTLHQENSRTPNKQTDKFIGGLLSPSFDEESCLSRYRSALFRKDSPHLPSSYLIERLRKYEELHKKCGPNTPLYHKSIIQLNLGQSIELMDCNYLVWTPFNGLGNRMLTIASAFLYAVLTNRVLLIHQTVDMVDLFCEPFPDSTWILPPDFPIKNLTKLYQGSETSYGNMLKNKRIKDDVSVPSNSLPAYVYLHLEHDYQHLDKFFFCEKDQVILQKINWLLLQSDIYFVPGLFLVPQFEDELRWMFPAKETVFHHLGRYLFHPTNTVWGMITRYHTAYLAGSDERIGIQVRVFSRNPISAENYLKQILMCSQQENLLPEINMNRTLNPTKSTMKSKAVLITSLYPEYSEKLKSMYYEHTTVTGETVSVNQPTHEVQQQTERQFHNQKALAEMYLLSYCDVLITTGWSTFGYIGQGLAGLKPWILLTPRDQKPADPPCTRAVSMEPCFQVPPTYDCRAKKNADLGALVRHVTHCEDVEQGIKLVD</sequence>
<dbReference type="GO" id="GO:0071555">
    <property type="term" value="P:cell wall organization"/>
    <property type="evidence" value="ECO:0007669"/>
    <property type="project" value="UniProtKB-UniRule"/>
</dbReference>
<keyword evidence="6 7" id="KW-0961">Cell wall biogenesis/degradation</keyword>
<organism evidence="9 10">
    <name type="scientific">Rhynchospora breviuscula</name>
    <dbReference type="NCBI Taxonomy" id="2022672"/>
    <lineage>
        <taxon>Eukaryota</taxon>
        <taxon>Viridiplantae</taxon>
        <taxon>Streptophyta</taxon>
        <taxon>Embryophyta</taxon>
        <taxon>Tracheophyta</taxon>
        <taxon>Spermatophyta</taxon>
        <taxon>Magnoliopsida</taxon>
        <taxon>Liliopsida</taxon>
        <taxon>Poales</taxon>
        <taxon>Cyperaceae</taxon>
        <taxon>Cyperoideae</taxon>
        <taxon>Rhynchosporeae</taxon>
        <taxon>Rhynchospora</taxon>
    </lineage>
</organism>
<accession>A0A9Q0HW25</accession>
<evidence type="ECO:0000256" key="5">
    <source>
        <dbReference type="ARBA" id="ARBA00023180"/>
    </source>
</evidence>
<dbReference type="InterPro" id="IPR004938">
    <property type="entry name" value="XG_FTase"/>
</dbReference>
<dbReference type="AlphaFoldDB" id="A0A9Q0HW25"/>
<dbReference type="GO" id="GO:0009969">
    <property type="term" value="P:xyloglucan biosynthetic process"/>
    <property type="evidence" value="ECO:0007669"/>
    <property type="project" value="TreeGrafter"/>
</dbReference>
<dbReference type="Proteomes" id="UP001151287">
    <property type="component" value="Unassembled WGS sequence"/>
</dbReference>
<comment type="subcellular location">
    <subcellularLocation>
        <location evidence="7">Golgi apparatus</location>
        <location evidence="7">Golgi stack membrane</location>
        <topology evidence="7">Single-pass type II membrane protein</topology>
    </subcellularLocation>
</comment>
<dbReference type="EC" id="2.4.1.-" evidence="7"/>
<feature type="chain" id="PRO_5040252573" description="Fucosyltransferase" evidence="8">
    <location>
        <begin position="19"/>
        <end position="521"/>
    </location>
</feature>
<protein>
    <recommendedName>
        <fullName evidence="7">Fucosyltransferase</fullName>
        <ecNumber evidence="7">2.4.1.-</ecNumber>
    </recommendedName>
</protein>
<keyword evidence="2 7" id="KW-0328">Glycosyltransferase</keyword>
<dbReference type="Pfam" id="PF03254">
    <property type="entry name" value="XG_FTase"/>
    <property type="match status" value="1"/>
</dbReference>
<evidence type="ECO:0000256" key="3">
    <source>
        <dbReference type="ARBA" id="ARBA00022679"/>
    </source>
</evidence>
<reference evidence="9" key="1">
    <citation type="journal article" date="2022" name="Cell">
        <title>Repeat-based holocentromeres influence genome architecture and karyotype evolution.</title>
        <authorList>
            <person name="Hofstatter P.G."/>
            <person name="Thangavel G."/>
            <person name="Lux T."/>
            <person name="Neumann P."/>
            <person name="Vondrak T."/>
            <person name="Novak P."/>
            <person name="Zhang M."/>
            <person name="Costa L."/>
            <person name="Castellani M."/>
            <person name="Scott A."/>
            <person name="Toegelov H."/>
            <person name="Fuchs J."/>
            <person name="Mata-Sucre Y."/>
            <person name="Dias Y."/>
            <person name="Vanzela A.L.L."/>
            <person name="Huettel B."/>
            <person name="Almeida C.C.S."/>
            <person name="Simkova H."/>
            <person name="Souza G."/>
            <person name="Pedrosa-Harand A."/>
            <person name="Macas J."/>
            <person name="Mayer K.F.X."/>
            <person name="Houben A."/>
            <person name="Marques A."/>
        </authorList>
    </citation>
    <scope>NUCLEOTIDE SEQUENCE</scope>
    <source>
        <strain evidence="9">RhyBre1mFocal</strain>
    </source>
</reference>
<evidence type="ECO:0000313" key="10">
    <source>
        <dbReference type="Proteomes" id="UP001151287"/>
    </source>
</evidence>
<keyword evidence="4 7" id="KW-0333">Golgi apparatus</keyword>
<dbReference type="GO" id="GO:0008107">
    <property type="term" value="F:galactoside 2-alpha-L-fucosyltransferase activity"/>
    <property type="evidence" value="ECO:0007669"/>
    <property type="project" value="InterPro"/>
</dbReference>
<dbReference type="Gene3D" id="3.40.50.11340">
    <property type="match status" value="1"/>
</dbReference>
<dbReference type="EMBL" id="JAMQYH010000001">
    <property type="protein sequence ID" value="KAJ1700649.1"/>
    <property type="molecule type" value="Genomic_DNA"/>
</dbReference>
<keyword evidence="3 7" id="KW-0808">Transferase</keyword>
<evidence type="ECO:0000256" key="1">
    <source>
        <dbReference type="ARBA" id="ARBA00010481"/>
    </source>
</evidence>
<evidence type="ECO:0000256" key="7">
    <source>
        <dbReference type="RuleBase" id="RU367004"/>
    </source>
</evidence>
<proteinExistence type="inferred from homology"/>
<evidence type="ECO:0000313" key="9">
    <source>
        <dbReference type="EMBL" id="KAJ1700649.1"/>
    </source>
</evidence>
<comment type="function">
    <text evidence="7">May be involved in cell wall biosynthesis.</text>
</comment>
<dbReference type="PANTHER" id="PTHR31889">
    <property type="entry name" value="FUCOSYLTRANSFERASE 2-RELATED"/>
    <property type="match status" value="1"/>
</dbReference>
<dbReference type="OrthoDB" id="428346at2759"/>
<comment type="caution">
    <text evidence="9">The sequence shown here is derived from an EMBL/GenBank/DDBJ whole genome shotgun (WGS) entry which is preliminary data.</text>
</comment>
<keyword evidence="5" id="KW-0325">Glycoprotein</keyword>
<gene>
    <name evidence="9" type="ORF">LUZ63_000428</name>
</gene>
<keyword evidence="8" id="KW-0732">Signal</keyword>
<dbReference type="PANTHER" id="PTHR31889:SF89">
    <property type="entry name" value="FUCOSYLTRANSFERASE"/>
    <property type="match status" value="1"/>
</dbReference>
<dbReference type="GO" id="GO:0032580">
    <property type="term" value="C:Golgi cisterna membrane"/>
    <property type="evidence" value="ECO:0007669"/>
    <property type="project" value="UniProtKB-SubCell"/>
</dbReference>
<feature type="signal peptide" evidence="8">
    <location>
        <begin position="1"/>
        <end position="18"/>
    </location>
</feature>
<evidence type="ECO:0000256" key="2">
    <source>
        <dbReference type="ARBA" id="ARBA00022676"/>
    </source>
</evidence>
<evidence type="ECO:0000256" key="6">
    <source>
        <dbReference type="ARBA" id="ARBA00023316"/>
    </source>
</evidence>
<dbReference type="FunFam" id="3.40.50.11340:FF:000005">
    <property type="entry name" value="Galactoside 2-alpha-L-fucosyltransferase"/>
    <property type="match status" value="1"/>
</dbReference>
<comment type="similarity">
    <text evidence="1 7">Belongs to the glycosyltransferase 37 family.</text>
</comment>
<evidence type="ECO:0000256" key="8">
    <source>
        <dbReference type="SAM" id="SignalP"/>
    </source>
</evidence>
<name>A0A9Q0HW25_9POAL</name>
<keyword evidence="10" id="KW-1185">Reference proteome</keyword>